<evidence type="ECO:0000313" key="3">
    <source>
        <dbReference type="Proteomes" id="UP000298787"/>
    </source>
</evidence>
<evidence type="ECO:0000256" key="1">
    <source>
        <dbReference type="SAM" id="MobiDB-lite"/>
    </source>
</evidence>
<dbReference type="Proteomes" id="UP000298787">
    <property type="component" value="Chromosome 10"/>
</dbReference>
<evidence type="ECO:0000313" key="2">
    <source>
        <dbReference type="EMBL" id="TKS76528.1"/>
    </source>
</evidence>
<dbReference type="EMBL" id="CM014087">
    <property type="protein sequence ID" value="TKS76528.1"/>
    <property type="molecule type" value="Genomic_DNA"/>
</dbReference>
<dbReference type="AlphaFoldDB" id="A0A4U5UPQ1"/>
<gene>
    <name evidence="2" type="ORF">D9C73_010617</name>
</gene>
<feature type="compositionally biased region" description="Basic residues" evidence="1">
    <location>
        <begin position="1"/>
        <end position="18"/>
    </location>
</feature>
<protein>
    <submittedName>
        <fullName evidence="2">Uncharacterized protein</fullName>
    </submittedName>
</protein>
<keyword evidence="3" id="KW-1185">Reference proteome</keyword>
<name>A0A4U5UPQ1_COLLU</name>
<accession>A0A4U5UPQ1</accession>
<organism evidence="2 3">
    <name type="scientific">Collichthys lucidus</name>
    <name type="common">Big head croaker</name>
    <name type="synonym">Sciaena lucida</name>
    <dbReference type="NCBI Taxonomy" id="240159"/>
    <lineage>
        <taxon>Eukaryota</taxon>
        <taxon>Metazoa</taxon>
        <taxon>Chordata</taxon>
        <taxon>Craniata</taxon>
        <taxon>Vertebrata</taxon>
        <taxon>Euteleostomi</taxon>
        <taxon>Actinopterygii</taxon>
        <taxon>Neopterygii</taxon>
        <taxon>Teleostei</taxon>
        <taxon>Neoteleostei</taxon>
        <taxon>Acanthomorphata</taxon>
        <taxon>Eupercaria</taxon>
        <taxon>Sciaenidae</taxon>
        <taxon>Collichthys</taxon>
    </lineage>
</organism>
<proteinExistence type="predicted"/>
<feature type="region of interest" description="Disordered" evidence="1">
    <location>
        <begin position="1"/>
        <end position="27"/>
    </location>
</feature>
<sequence>MITMRRRRQQQRQQRFARRPHDTLRLRERKNKRHDPLLCKCLVAMGMYHLVDRFDNFNRFIRMSSAQCRLYGPEFVVNTMTDTRSCGECVRPVARTIVNLLQDQLKEEVRRAALRLMNKEKLMEWIKLNMCDQCLCKKDQLDGLLNTVKNTEEPGLMQLSSSLILIVTKVLKGKKCTECLQAGHPVHSPADCATLRMMTLLAMRPASYHYLTRSLAHTLTKQSYIASRLIGDVILLQDQLDLDPILQEQLQEPLNESSGLQE</sequence>
<reference evidence="2 3" key="1">
    <citation type="submission" date="2019-01" db="EMBL/GenBank/DDBJ databases">
        <title>Genome Assembly of Collichthys lucidus.</title>
        <authorList>
            <person name="Cai M."/>
            <person name="Xiao S."/>
        </authorList>
    </citation>
    <scope>NUCLEOTIDE SEQUENCE [LARGE SCALE GENOMIC DNA]</scope>
    <source>
        <strain evidence="2">JT15FE1705JMU</strain>
        <tissue evidence="2">Muscle</tissue>
    </source>
</reference>